<dbReference type="EMBL" id="AVOT02023791">
    <property type="protein sequence ID" value="MBW0514049.1"/>
    <property type="molecule type" value="Genomic_DNA"/>
</dbReference>
<dbReference type="InterPro" id="IPR013103">
    <property type="entry name" value="RVT_2"/>
</dbReference>
<keyword evidence="4" id="KW-1185">Reference proteome</keyword>
<dbReference type="PANTHER" id="PTHR11439">
    <property type="entry name" value="GAG-POL-RELATED RETROTRANSPOSON"/>
    <property type="match status" value="1"/>
</dbReference>
<evidence type="ECO:0000259" key="2">
    <source>
        <dbReference type="PROSITE" id="PS50994"/>
    </source>
</evidence>
<feature type="non-terminal residue" evidence="3">
    <location>
        <position position="1"/>
    </location>
</feature>
<evidence type="ECO:0000313" key="3">
    <source>
        <dbReference type="EMBL" id="MBW0514049.1"/>
    </source>
</evidence>
<organism evidence="3 4">
    <name type="scientific">Austropuccinia psidii MF-1</name>
    <dbReference type="NCBI Taxonomy" id="1389203"/>
    <lineage>
        <taxon>Eukaryota</taxon>
        <taxon>Fungi</taxon>
        <taxon>Dikarya</taxon>
        <taxon>Basidiomycota</taxon>
        <taxon>Pucciniomycotina</taxon>
        <taxon>Pucciniomycetes</taxon>
        <taxon>Pucciniales</taxon>
        <taxon>Sphaerophragmiaceae</taxon>
        <taxon>Austropuccinia</taxon>
    </lineage>
</organism>
<proteinExistence type="predicted"/>
<dbReference type="Proteomes" id="UP000765509">
    <property type="component" value="Unassembled WGS sequence"/>
</dbReference>
<dbReference type="InterPro" id="IPR012337">
    <property type="entry name" value="RNaseH-like_sf"/>
</dbReference>
<dbReference type="GO" id="GO:0005634">
    <property type="term" value="C:nucleus"/>
    <property type="evidence" value="ECO:0007669"/>
    <property type="project" value="UniProtKB-ARBA"/>
</dbReference>
<name>A0A9Q3E386_9BASI</name>
<comment type="caution">
    <text evidence="3">The sequence shown here is derived from an EMBL/GenBank/DDBJ whole genome shotgun (WGS) entry which is preliminary data.</text>
</comment>
<dbReference type="SUPFAM" id="SSF56672">
    <property type="entry name" value="DNA/RNA polymerases"/>
    <property type="match status" value="1"/>
</dbReference>
<evidence type="ECO:0000313" key="4">
    <source>
        <dbReference type="Proteomes" id="UP000765509"/>
    </source>
</evidence>
<keyword evidence="1" id="KW-0694">RNA-binding</keyword>
<gene>
    <name evidence="3" type="ORF">O181_053764</name>
</gene>
<dbReference type="InterPro" id="IPR036397">
    <property type="entry name" value="RNaseH_sf"/>
</dbReference>
<accession>A0A9Q3E386</accession>
<evidence type="ECO:0000256" key="1">
    <source>
        <dbReference type="ARBA" id="ARBA00022884"/>
    </source>
</evidence>
<dbReference type="PANTHER" id="PTHR11439:SF483">
    <property type="entry name" value="PEPTIDE SYNTHASE GLIP-LIKE, PUTATIVE (AFU_ORTHOLOGUE AFUA_3G12920)-RELATED"/>
    <property type="match status" value="1"/>
</dbReference>
<protein>
    <recommendedName>
        <fullName evidence="2">Integrase catalytic domain-containing protein</fullName>
    </recommendedName>
</protein>
<feature type="domain" description="Integrase catalytic" evidence="2">
    <location>
        <begin position="65"/>
        <end position="171"/>
    </location>
</feature>
<dbReference type="PROSITE" id="PS50994">
    <property type="entry name" value="INTEGRASE"/>
    <property type="match status" value="1"/>
</dbReference>
<dbReference type="InterPro" id="IPR043502">
    <property type="entry name" value="DNA/RNA_pol_sf"/>
</dbReference>
<dbReference type="SUPFAM" id="SSF53098">
    <property type="entry name" value="Ribonuclease H-like"/>
    <property type="match status" value="1"/>
</dbReference>
<dbReference type="Gene3D" id="3.30.420.10">
    <property type="entry name" value="Ribonuclease H-like superfamily/Ribonuclease H"/>
    <property type="match status" value="1"/>
</dbReference>
<dbReference type="GO" id="GO:0015074">
    <property type="term" value="P:DNA integration"/>
    <property type="evidence" value="ECO:0007669"/>
    <property type="project" value="InterPro"/>
</dbReference>
<dbReference type="Pfam" id="PF07727">
    <property type="entry name" value="RVT_2"/>
    <property type="match status" value="1"/>
</dbReference>
<dbReference type="InterPro" id="IPR001584">
    <property type="entry name" value="Integrase_cat-core"/>
</dbReference>
<dbReference type="OrthoDB" id="413361at2759"/>
<dbReference type="GO" id="GO:0003723">
    <property type="term" value="F:RNA binding"/>
    <property type="evidence" value="ECO:0007669"/>
    <property type="project" value="UniProtKB-KW"/>
</dbReference>
<dbReference type="AlphaFoldDB" id="A0A9Q3E386"/>
<sequence>MIKLLKDSSTIEKLPEERFQMIINHDTTMTGQVINGLISLVHTEPRALISTGDIWHCRLGHPSNQAIKILGLPPSSSTNRGGEFENKNFAELAASCGFVHLFAPTSTPEHNGFAERANCTILNKARCLLLTSKLPRSYWAGAVNTALFLSNLMPTPSRDNLSPFWAWSSKPSRIKSLKTFGCKAFILVHKNRREWKDKAVIITRHALSVEDSFPSLAANPEIHDCSRWVDINKENNEAFFDCEYIEPEHINDTSDVCHLDSSPSVEQAPKISENPNPCHPKNHCRRKAISGSKSSFWLEAIRRELNAMQKLEFGDVIPLEKDFKLAGTTWVFRQKRNELNEVIEYKARLFAQGFSQKFGQDYLKTFAPTGCLHSLRTLIAFSAAHNLDFQQLDIRSAFLNAPLDEKVYLSIPQGLQMCRKTHCLRLKKPIYGLKQAPIAWYKRLTSWLEGLGFNASISDPCVFFRKTHPPIWLFFHVYDITVFGSDLFSFKEDIKKEFEVKDLGKADQMLGIKLIHSDNSVILSQAHYAESVLALYGRSECKPMMTPMVPNTHLEESNPKECSRFEALNTNYRSAVGSLNYLSVPTRPDISFAVSFLSQFLKKPGIHHWNAFLHVLRYLRGTVDYSLHYMAHGVGGLCAYSDADWGNCRQTRRSITGFVISFKDFLVIWKTHKQPSVSLSTAEAEYKALTDLSTEVLWLR</sequence>
<reference evidence="3" key="1">
    <citation type="submission" date="2021-03" db="EMBL/GenBank/DDBJ databases">
        <title>Draft genome sequence of rust myrtle Austropuccinia psidii MF-1, a brazilian biotype.</title>
        <authorList>
            <person name="Quecine M.C."/>
            <person name="Pachon D.M.R."/>
            <person name="Bonatelli M.L."/>
            <person name="Correr F.H."/>
            <person name="Franceschini L.M."/>
            <person name="Leite T.F."/>
            <person name="Margarido G.R.A."/>
            <person name="Almeida C.A."/>
            <person name="Ferrarezi J.A."/>
            <person name="Labate C.A."/>
        </authorList>
    </citation>
    <scope>NUCLEOTIDE SEQUENCE</scope>
    <source>
        <strain evidence="3">MF-1</strain>
    </source>
</reference>
<dbReference type="CDD" id="cd09272">
    <property type="entry name" value="RNase_HI_RT_Ty1"/>
    <property type="match status" value="1"/>
</dbReference>